<keyword evidence="4" id="KW-1185">Reference proteome</keyword>
<feature type="domain" description="UVR" evidence="2">
    <location>
        <begin position="83"/>
        <end position="107"/>
    </location>
</feature>
<dbReference type="Pfam" id="PF02151">
    <property type="entry name" value="UVR"/>
    <property type="match status" value="1"/>
</dbReference>
<evidence type="ECO:0000259" key="2">
    <source>
        <dbReference type="PROSITE" id="PS50151"/>
    </source>
</evidence>
<organism evidence="3 4">
    <name type="scientific">Geodia barretti</name>
    <name type="common">Barrett's horny sponge</name>
    <dbReference type="NCBI Taxonomy" id="519541"/>
    <lineage>
        <taxon>Eukaryota</taxon>
        <taxon>Metazoa</taxon>
        <taxon>Porifera</taxon>
        <taxon>Demospongiae</taxon>
        <taxon>Heteroscleromorpha</taxon>
        <taxon>Tetractinellida</taxon>
        <taxon>Astrophorina</taxon>
        <taxon>Geodiidae</taxon>
        <taxon>Geodia</taxon>
    </lineage>
</organism>
<feature type="compositionally biased region" description="Low complexity" evidence="1">
    <location>
        <begin position="31"/>
        <end position="48"/>
    </location>
</feature>
<evidence type="ECO:0000313" key="3">
    <source>
        <dbReference type="EMBL" id="CAI8024568.1"/>
    </source>
</evidence>
<sequence length="118" mass="12482">MYADRVTDSMQRAIDETYASACDPGCAQLSATASSRSRSTRPSGTSPSLRGVAETKASYPGGPGGDVARRHVPGDQGPGVPDETAARSLEFEKAAHLRDEMLELKKIILTEEKMLASG</sequence>
<dbReference type="InterPro" id="IPR001943">
    <property type="entry name" value="UVR_dom"/>
</dbReference>
<comment type="caution">
    <text evidence="3">The sequence shown here is derived from an EMBL/GenBank/DDBJ whole genome shotgun (WGS) entry which is preliminary data.</text>
</comment>
<dbReference type="InterPro" id="IPR024759">
    <property type="entry name" value="UvrB_YAD/RRR_dom"/>
</dbReference>
<dbReference type="InterPro" id="IPR036876">
    <property type="entry name" value="UVR_dom_sf"/>
</dbReference>
<reference evidence="3" key="1">
    <citation type="submission" date="2023-03" db="EMBL/GenBank/DDBJ databases">
        <authorList>
            <person name="Steffen K."/>
            <person name="Cardenas P."/>
        </authorList>
    </citation>
    <scope>NUCLEOTIDE SEQUENCE</scope>
</reference>
<dbReference type="AlphaFoldDB" id="A0AA35S6V9"/>
<protein>
    <submittedName>
        <fullName evidence="3">UvrABC system protein B</fullName>
    </submittedName>
</protein>
<feature type="region of interest" description="Disordered" evidence="1">
    <location>
        <begin position="31"/>
        <end position="86"/>
    </location>
</feature>
<name>A0AA35S6V9_GEOBA</name>
<evidence type="ECO:0000256" key="1">
    <source>
        <dbReference type="SAM" id="MobiDB-lite"/>
    </source>
</evidence>
<accession>A0AA35S6V9</accession>
<dbReference type="Pfam" id="PF12344">
    <property type="entry name" value="UvrB"/>
    <property type="match status" value="1"/>
</dbReference>
<evidence type="ECO:0000313" key="4">
    <source>
        <dbReference type="Proteomes" id="UP001174909"/>
    </source>
</evidence>
<dbReference type="Proteomes" id="UP001174909">
    <property type="component" value="Unassembled WGS sequence"/>
</dbReference>
<dbReference type="Gene3D" id="4.10.860.10">
    <property type="entry name" value="UVR domain"/>
    <property type="match status" value="1"/>
</dbReference>
<dbReference type="SUPFAM" id="SSF46600">
    <property type="entry name" value="C-terminal UvrC-binding domain of UvrB"/>
    <property type="match status" value="1"/>
</dbReference>
<gene>
    <name evidence="3" type="ORF">GBAR_LOCUS14271</name>
</gene>
<dbReference type="PROSITE" id="PS50151">
    <property type="entry name" value="UVR"/>
    <property type="match status" value="1"/>
</dbReference>
<dbReference type="EMBL" id="CASHTH010002086">
    <property type="protein sequence ID" value="CAI8024568.1"/>
    <property type="molecule type" value="Genomic_DNA"/>
</dbReference>
<proteinExistence type="predicted"/>